<dbReference type="EMBL" id="RWGY01000039">
    <property type="protein sequence ID" value="TVU11984.1"/>
    <property type="molecule type" value="Genomic_DNA"/>
</dbReference>
<dbReference type="PROSITE" id="PS51257">
    <property type="entry name" value="PROKAR_LIPOPROTEIN"/>
    <property type="match status" value="1"/>
</dbReference>
<protein>
    <submittedName>
        <fullName evidence="1">Uncharacterized protein</fullName>
    </submittedName>
</protein>
<organism evidence="1 2">
    <name type="scientific">Eragrostis curvula</name>
    <name type="common">weeping love grass</name>
    <dbReference type="NCBI Taxonomy" id="38414"/>
    <lineage>
        <taxon>Eukaryota</taxon>
        <taxon>Viridiplantae</taxon>
        <taxon>Streptophyta</taxon>
        <taxon>Embryophyta</taxon>
        <taxon>Tracheophyta</taxon>
        <taxon>Spermatophyta</taxon>
        <taxon>Magnoliopsida</taxon>
        <taxon>Liliopsida</taxon>
        <taxon>Poales</taxon>
        <taxon>Poaceae</taxon>
        <taxon>PACMAD clade</taxon>
        <taxon>Chloridoideae</taxon>
        <taxon>Eragrostideae</taxon>
        <taxon>Eragrostidinae</taxon>
        <taxon>Eragrostis</taxon>
    </lineage>
</organism>
<proteinExistence type="predicted"/>
<comment type="caution">
    <text evidence="1">The sequence shown here is derived from an EMBL/GenBank/DDBJ whole genome shotgun (WGS) entry which is preliminary data.</text>
</comment>
<dbReference type="Gramene" id="TVU11984">
    <property type="protein sequence ID" value="TVU11984"/>
    <property type="gene ID" value="EJB05_45596"/>
</dbReference>
<dbReference type="AlphaFoldDB" id="A0A5J9TL26"/>
<evidence type="ECO:0000313" key="1">
    <source>
        <dbReference type="EMBL" id="TVU11984.1"/>
    </source>
</evidence>
<evidence type="ECO:0000313" key="2">
    <source>
        <dbReference type="Proteomes" id="UP000324897"/>
    </source>
</evidence>
<dbReference type="Proteomes" id="UP000324897">
    <property type="component" value="Chromosome 3"/>
</dbReference>
<feature type="non-terminal residue" evidence="1">
    <location>
        <position position="56"/>
    </location>
</feature>
<name>A0A5J9TL26_9POAL</name>
<keyword evidence="2" id="KW-1185">Reference proteome</keyword>
<gene>
    <name evidence="1" type="ORF">EJB05_45596</name>
</gene>
<accession>A0A5J9TL26</accession>
<reference evidence="1 2" key="1">
    <citation type="journal article" date="2019" name="Sci. Rep.">
        <title>A high-quality genome of Eragrostis curvula grass provides insights into Poaceae evolution and supports new strategies to enhance forage quality.</title>
        <authorList>
            <person name="Carballo J."/>
            <person name="Santos B.A.C.M."/>
            <person name="Zappacosta D."/>
            <person name="Garbus I."/>
            <person name="Selva J.P."/>
            <person name="Gallo C.A."/>
            <person name="Diaz A."/>
            <person name="Albertini E."/>
            <person name="Caccamo M."/>
            <person name="Echenique V."/>
        </authorList>
    </citation>
    <scope>NUCLEOTIDE SEQUENCE [LARGE SCALE GENOMIC DNA]</scope>
    <source>
        <strain evidence="2">cv. Victoria</strain>
        <tissue evidence="1">Leaf</tissue>
    </source>
</reference>
<sequence length="56" mass="6323">MSKDLRLALALADPQCSLLSAHSIFGSGSIWYACHAAIRKICMEHQVRLLSRYLNY</sequence>